<accession>A0A934U4L1</accession>
<organism evidence="1 2">
    <name type="scientific">Antrihabitans stalagmiti</name>
    <dbReference type="NCBI Taxonomy" id="2799499"/>
    <lineage>
        <taxon>Bacteria</taxon>
        <taxon>Bacillati</taxon>
        <taxon>Actinomycetota</taxon>
        <taxon>Actinomycetes</taxon>
        <taxon>Mycobacteriales</taxon>
        <taxon>Nocardiaceae</taxon>
        <taxon>Antrihabitans</taxon>
    </lineage>
</organism>
<comment type="caution">
    <text evidence="1">The sequence shown here is derived from an EMBL/GenBank/DDBJ whole genome shotgun (WGS) entry which is preliminary data.</text>
</comment>
<sequence>MGAFDSIKGLADKAKDFAAKNPDKVDGAIDKAGDAIDSKTGGKYADKVDKAQDAAKKAL</sequence>
<dbReference type="RefSeq" id="WP_199705510.1">
    <property type="nucleotide sequence ID" value="NZ_JAEMNV010000005.1"/>
</dbReference>
<evidence type="ECO:0000313" key="2">
    <source>
        <dbReference type="Proteomes" id="UP000655868"/>
    </source>
</evidence>
<name>A0A934U4L1_9NOCA</name>
<dbReference type="InterPro" id="IPR028037">
    <property type="entry name" value="Antitoxin_Rv0909/MT0933"/>
</dbReference>
<reference evidence="1" key="1">
    <citation type="submission" date="2020-12" db="EMBL/GenBank/DDBJ databases">
        <title>Antrihabitans popcorni sp. nov. and Antrihabitans auranticaus sp. nov., isolated from a larva cave.</title>
        <authorList>
            <person name="Lee S.D."/>
            <person name="Kim I.S."/>
        </authorList>
    </citation>
    <scope>NUCLEOTIDE SEQUENCE</scope>
    <source>
        <strain evidence="1">YC3-6</strain>
    </source>
</reference>
<keyword evidence="2" id="KW-1185">Reference proteome</keyword>
<evidence type="ECO:0000313" key="1">
    <source>
        <dbReference type="EMBL" id="MBJ8340635.1"/>
    </source>
</evidence>
<gene>
    <name evidence="1" type="ORF">JGU71_17225</name>
</gene>
<dbReference type="Pfam" id="PF14013">
    <property type="entry name" value="MT0933_antitox"/>
    <property type="match status" value="1"/>
</dbReference>
<dbReference type="EMBL" id="JAEMNV010000005">
    <property type="protein sequence ID" value="MBJ8340635.1"/>
    <property type="molecule type" value="Genomic_DNA"/>
</dbReference>
<proteinExistence type="predicted"/>
<protein>
    <submittedName>
        <fullName evidence="1">Antitoxin</fullName>
    </submittedName>
</protein>
<dbReference type="AlphaFoldDB" id="A0A934U4L1"/>
<dbReference type="Proteomes" id="UP000655868">
    <property type="component" value="Unassembled WGS sequence"/>
</dbReference>